<reference evidence="2" key="1">
    <citation type="submission" date="2016-10" db="EMBL/GenBank/DDBJ databases">
        <title>Sequence of Gallionella enrichment culture.</title>
        <authorList>
            <person name="Poehlein A."/>
            <person name="Muehling M."/>
            <person name="Daniel R."/>
        </authorList>
    </citation>
    <scope>NUCLEOTIDE SEQUENCE</scope>
</reference>
<dbReference type="EMBL" id="MLJW01008537">
    <property type="protein sequence ID" value="OIQ63960.1"/>
    <property type="molecule type" value="Genomic_DNA"/>
</dbReference>
<protein>
    <submittedName>
        <fullName evidence="2">Uncharacterized protein</fullName>
    </submittedName>
</protein>
<evidence type="ECO:0000313" key="2">
    <source>
        <dbReference type="EMBL" id="OIQ63960.1"/>
    </source>
</evidence>
<accession>A0A1J5P085</accession>
<dbReference type="AlphaFoldDB" id="A0A1J5P085"/>
<feature type="region of interest" description="Disordered" evidence="1">
    <location>
        <begin position="1"/>
        <end position="33"/>
    </location>
</feature>
<sequence length="228" mass="25378">MQKARLVVGPDRRHAGVGPGNDEQRSGLRPPIGTGARRHFGVHTAEHRPLAFGPRHAADGDPLARCAARAHEHHVGIGLRAVVDKHLVTGHQIEPRHVARIEVGFVGPDFVAMSFTALTRLGTRITGLIVPTLGRFAGRPVGVPRQLLARHGTRICRGSRWRCLRLRQRAGHQQRHACGNRHDLGDAHTRRTSECWNRDHEATIFEEWKSTDQARRYAAPCGRRHHAA</sequence>
<name>A0A1J5P085_9ZZZZ</name>
<gene>
    <name evidence="2" type="ORF">GALL_544920</name>
</gene>
<evidence type="ECO:0000256" key="1">
    <source>
        <dbReference type="SAM" id="MobiDB-lite"/>
    </source>
</evidence>
<organism evidence="2">
    <name type="scientific">mine drainage metagenome</name>
    <dbReference type="NCBI Taxonomy" id="410659"/>
    <lineage>
        <taxon>unclassified sequences</taxon>
        <taxon>metagenomes</taxon>
        <taxon>ecological metagenomes</taxon>
    </lineage>
</organism>
<proteinExistence type="predicted"/>
<comment type="caution">
    <text evidence="2">The sequence shown here is derived from an EMBL/GenBank/DDBJ whole genome shotgun (WGS) entry which is preliminary data.</text>
</comment>